<dbReference type="RefSeq" id="WP_359988446.1">
    <property type="nucleotide sequence ID" value="NZ_JBEZLS010000030.1"/>
</dbReference>
<evidence type="ECO:0000313" key="1">
    <source>
        <dbReference type="EMBL" id="MEU9355484.1"/>
    </source>
</evidence>
<proteinExistence type="predicted"/>
<reference evidence="1 2" key="1">
    <citation type="submission" date="2024-06" db="EMBL/GenBank/DDBJ databases">
        <title>The Natural Products Discovery Center: Release of the First 8490 Sequenced Strains for Exploring Actinobacteria Biosynthetic Diversity.</title>
        <authorList>
            <person name="Kalkreuter E."/>
            <person name="Kautsar S.A."/>
            <person name="Yang D."/>
            <person name="Bader C.D."/>
            <person name="Teijaro C.N."/>
            <person name="Fluegel L."/>
            <person name="Davis C.M."/>
            <person name="Simpson J.R."/>
            <person name="Lauterbach L."/>
            <person name="Steele A.D."/>
            <person name="Gui C."/>
            <person name="Meng S."/>
            <person name="Li G."/>
            <person name="Viehrig K."/>
            <person name="Ye F."/>
            <person name="Su P."/>
            <person name="Kiefer A.F."/>
            <person name="Nichols A."/>
            <person name="Cepeda A.J."/>
            <person name="Yan W."/>
            <person name="Fan B."/>
            <person name="Jiang Y."/>
            <person name="Adhikari A."/>
            <person name="Zheng C.-J."/>
            <person name="Schuster L."/>
            <person name="Cowan T.M."/>
            <person name="Smanski M.J."/>
            <person name="Chevrette M.G."/>
            <person name="De Carvalho L.P.S."/>
            <person name="Shen B."/>
        </authorList>
    </citation>
    <scope>NUCLEOTIDE SEQUENCE [LARGE SCALE GENOMIC DNA]</scope>
    <source>
        <strain evidence="1 2">NPDC048274</strain>
    </source>
</reference>
<dbReference type="EMBL" id="JBEZLS010000030">
    <property type="protein sequence ID" value="MEU9355484.1"/>
    <property type="molecule type" value="Genomic_DNA"/>
</dbReference>
<protein>
    <submittedName>
        <fullName evidence="1">DUF6233 domain-containing protein</fullName>
    </submittedName>
</protein>
<name>A0ABV3EFX5_9ACTN</name>
<sequence>MPELGTGRPPVKVHAGDCHMLDTHHRALDRDEPQCLHSAGLRACGHCPPRARCSDCAVTDWHRIWS</sequence>
<evidence type="ECO:0000313" key="2">
    <source>
        <dbReference type="Proteomes" id="UP001551582"/>
    </source>
</evidence>
<comment type="caution">
    <text evidence="1">The sequence shown here is derived from an EMBL/GenBank/DDBJ whole genome shotgun (WGS) entry which is preliminary data.</text>
</comment>
<organism evidence="1 2">
    <name type="scientific">Streptomyces griseoloalbus</name>
    <dbReference type="NCBI Taxonomy" id="67303"/>
    <lineage>
        <taxon>Bacteria</taxon>
        <taxon>Bacillati</taxon>
        <taxon>Actinomycetota</taxon>
        <taxon>Actinomycetes</taxon>
        <taxon>Kitasatosporales</taxon>
        <taxon>Streptomycetaceae</taxon>
        <taxon>Streptomyces</taxon>
    </lineage>
</organism>
<dbReference type="Pfam" id="PF19746">
    <property type="entry name" value="DUF6233"/>
    <property type="match status" value="1"/>
</dbReference>
<gene>
    <name evidence="1" type="ORF">AB0D65_31925</name>
</gene>
<accession>A0ABV3EFX5</accession>
<keyword evidence="2" id="KW-1185">Reference proteome</keyword>
<dbReference type="Proteomes" id="UP001551582">
    <property type="component" value="Unassembled WGS sequence"/>
</dbReference>
<dbReference type="InterPro" id="IPR046200">
    <property type="entry name" value="DUF6233"/>
</dbReference>